<evidence type="ECO:0000313" key="4">
    <source>
        <dbReference type="Proteomes" id="UP000789901"/>
    </source>
</evidence>
<keyword evidence="1" id="KW-0547">Nucleotide-binding</keyword>
<feature type="domain" description="Protein kinase" evidence="2">
    <location>
        <begin position="1"/>
        <end position="180"/>
    </location>
</feature>
<dbReference type="EMBL" id="CAJVQB010056007">
    <property type="protein sequence ID" value="CAG8837496.1"/>
    <property type="molecule type" value="Genomic_DNA"/>
</dbReference>
<dbReference type="Proteomes" id="UP000789901">
    <property type="component" value="Unassembled WGS sequence"/>
</dbReference>
<dbReference type="PANTHER" id="PTHR44329">
    <property type="entry name" value="SERINE/THREONINE-PROTEIN KINASE TNNI3K-RELATED"/>
    <property type="match status" value="1"/>
</dbReference>
<dbReference type="Gene3D" id="1.10.510.10">
    <property type="entry name" value="Transferase(Phosphotransferase) domain 1"/>
    <property type="match status" value="2"/>
</dbReference>
<feature type="binding site" evidence="1">
    <location>
        <position position="276"/>
    </location>
    <ligand>
        <name>ATP</name>
        <dbReference type="ChEBI" id="CHEBI:30616"/>
    </ligand>
</feature>
<comment type="caution">
    <text evidence="3">The sequence shown here is derived from an EMBL/GenBank/DDBJ whole genome shotgun (WGS) entry which is preliminary data.</text>
</comment>
<dbReference type="Pfam" id="PF07714">
    <property type="entry name" value="PK_Tyr_Ser-Thr"/>
    <property type="match status" value="1"/>
</dbReference>
<evidence type="ECO:0000259" key="2">
    <source>
        <dbReference type="PROSITE" id="PS50011"/>
    </source>
</evidence>
<dbReference type="PROSITE" id="PS50011">
    <property type="entry name" value="PROTEIN_KINASE_DOM"/>
    <property type="match status" value="2"/>
</dbReference>
<feature type="domain" description="Protein kinase" evidence="2">
    <location>
        <begin position="247"/>
        <end position="445"/>
    </location>
</feature>
<sequence length="445" mass="51662">MVHSQSTSVEEVIQQHQKFLHCLNNHFAPGIDWYGISQDPEKMHSYPSVNLLCLFNSGFTYSTLRTGSFVVKNDQTVALRDFLCAIDSKQSHVFKYYFVPYMGSEFLKEGKITKECNIYTFGLIMYRFSAPFMQELKDLNLAPESTPKSYTTLMRQCLNNDPKLRPSMTQICNKLGELYLEVERNICSPITTEFRIADEFRQMSRIEFDNKLNESDTISPNDKDISTSSLLSTISNLGVDLIDIDQFANRQYIGGGGFSSIEKALWRRTNRHVILKRIKNIAAINHKERKAFIHELKIHSQLDCIDRIVRMLGVTQSEEKFFMVMQYANDGDLVNFLKTNFSKLEWSDKFRIAFEIAEGLSFLHRENVVYRDLHSGNILIHEKHAKITDFGISRQINTDTTIHHGIFGRIPYIEPRLLRQLDYPYDKRSDIYSFGVLMWEISSGR</sequence>
<keyword evidence="1" id="KW-0067">ATP-binding</keyword>
<dbReference type="SUPFAM" id="SSF56112">
    <property type="entry name" value="Protein kinase-like (PK-like)"/>
    <property type="match status" value="2"/>
</dbReference>
<proteinExistence type="predicted"/>
<dbReference type="PROSITE" id="PS00107">
    <property type="entry name" value="PROTEIN_KINASE_ATP"/>
    <property type="match status" value="1"/>
</dbReference>
<dbReference type="CDD" id="cd00180">
    <property type="entry name" value="PKc"/>
    <property type="match status" value="1"/>
</dbReference>
<name>A0ABN7WPG2_GIGMA</name>
<dbReference type="InterPro" id="IPR051681">
    <property type="entry name" value="Ser/Thr_Kinases-Pseudokinases"/>
</dbReference>
<dbReference type="InterPro" id="IPR011009">
    <property type="entry name" value="Kinase-like_dom_sf"/>
</dbReference>
<reference evidence="3 4" key="1">
    <citation type="submission" date="2021-06" db="EMBL/GenBank/DDBJ databases">
        <authorList>
            <person name="Kallberg Y."/>
            <person name="Tangrot J."/>
            <person name="Rosling A."/>
        </authorList>
    </citation>
    <scope>NUCLEOTIDE SEQUENCE [LARGE SCALE GENOMIC DNA]</scope>
    <source>
        <strain evidence="3 4">120-4 pot B 10/14</strain>
    </source>
</reference>
<feature type="non-terminal residue" evidence="3">
    <location>
        <position position="445"/>
    </location>
</feature>
<evidence type="ECO:0000313" key="3">
    <source>
        <dbReference type="EMBL" id="CAG8837496.1"/>
    </source>
</evidence>
<dbReference type="InterPro" id="IPR001245">
    <property type="entry name" value="Ser-Thr/Tyr_kinase_cat_dom"/>
</dbReference>
<dbReference type="PRINTS" id="PR00109">
    <property type="entry name" value="TYRKINASE"/>
</dbReference>
<organism evidence="3 4">
    <name type="scientific">Gigaspora margarita</name>
    <dbReference type="NCBI Taxonomy" id="4874"/>
    <lineage>
        <taxon>Eukaryota</taxon>
        <taxon>Fungi</taxon>
        <taxon>Fungi incertae sedis</taxon>
        <taxon>Mucoromycota</taxon>
        <taxon>Glomeromycotina</taxon>
        <taxon>Glomeromycetes</taxon>
        <taxon>Diversisporales</taxon>
        <taxon>Gigasporaceae</taxon>
        <taxon>Gigaspora</taxon>
    </lineage>
</organism>
<dbReference type="InterPro" id="IPR000719">
    <property type="entry name" value="Prot_kinase_dom"/>
</dbReference>
<keyword evidence="4" id="KW-1185">Reference proteome</keyword>
<accession>A0ABN7WPG2</accession>
<gene>
    <name evidence="3" type="ORF">GMARGA_LOCUS33524</name>
</gene>
<evidence type="ECO:0000256" key="1">
    <source>
        <dbReference type="PROSITE-ProRule" id="PRU10141"/>
    </source>
</evidence>
<dbReference type="InterPro" id="IPR017441">
    <property type="entry name" value="Protein_kinase_ATP_BS"/>
</dbReference>
<protein>
    <submittedName>
        <fullName evidence="3">26088_t:CDS:1</fullName>
    </submittedName>
</protein>